<protein>
    <submittedName>
        <fullName evidence="1">Uncharacterized protein</fullName>
    </submittedName>
</protein>
<reference evidence="1 2" key="1">
    <citation type="submission" date="2017-10" db="EMBL/GenBank/DDBJ databases">
        <authorList>
            <consortium name="Urmite Genomes"/>
        </authorList>
    </citation>
    <scope>NUCLEOTIDE SEQUENCE [LARGE SCALE GENOMIC DNA]</scope>
    <source>
        <strain evidence="1 2">FB-527</strain>
    </source>
</reference>
<dbReference type="EMBL" id="OCTY01000002">
    <property type="protein sequence ID" value="SOJ55226.1"/>
    <property type="molecule type" value="Genomic_DNA"/>
</dbReference>
<organism evidence="1 2">
    <name type="scientific">Mycobacterium simulans</name>
    <dbReference type="NCBI Taxonomy" id="627089"/>
    <lineage>
        <taxon>Bacteria</taxon>
        <taxon>Bacillati</taxon>
        <taxon>Actinomycetota</taxon>
        <taxon>Actinomycetes</taxon>
        <taxon>Mycobacteriales</taxon>
        <taxon>Mycobacteriaceae</taxon>
        <taxon>Mycobacterium</taxon>
    </lineage>
</organism>
<gene>
    <name evidence="1" type="ORF">MSIMFB_02715</name>
</gene>
<evidence type="ECO:0000313" key="2">
    <source>
        <dbReference type="Proteomes" id="UP000554965"/>
    </source>
</evidence>
<name>A0A7Z7IMZ2_9MYCO</name>
<dbReference type="Proteomes" id="UP000554965">
    <property type="component" value="Unassembled WGS sequence"/>
</dbReference>
<keyword evidence="2" id="KW-1185">Reference proteome</keyword>
<dbReference type="AlphaFoldDB" id="A0A7Z7IMZ2"/>
<comment type="caution">
    <text evidence="1">The sequence shown here is derived from an EMBL/GenBank/DDBJ whole genome shotgun (WGS) entry which is preliminary data.</text>
</comment>
<evidence type="ECO:0000313" key="1">
    <source>
        <dbReference type="EMBL" id="SOJ55226.1"/>
    </source>
</evidence>
<sequence>MKPITAVATPGLATIDTRFAFIPRLHSWDDRSQLCQPAFVDGHIRAARNLTEAGISAADPMSYRD</sequence>
<proteinExistence type="predicted"/>
<accession>A0A7Z7IMZ2</accession>